<dbReference type="EMBL" id="LAZR01031960">
    <property type="protein sequence ID" value="KKL52259.1"/>
    <property type="molecule type" value="Genomic_DNA"/>
</dbReference>
<dbReference type="InterPro" id="IPR018042">
    <property type="entry name" value="Aspartate_kinase_CS"/>
</dbReference>
<dbReference type="GO" id="GO:0004072">
    <property type="term" value="F:aspartate kinase activity"/>
    <property type="evidence" value="ECO:0007669"/>
    <property type="project" value="InterPro"/>
</dbReference>
<dbReference type="GO" id="GO:0005829">
    <property type="term" value="C:cytosol"/>
    <property type="evidence" value="ECO:0007669"/>
    <property type="project" value="TreeGrafter"/>
</dbReference>
<sequence>MAFVCKFGGSSVADVGQIHKITKIIHSSPERRYIVVSAPGKRNSSDEKITDLLYLCHKLAAQGLDIKEPFHLIRERYLTLADGLGIEIDLAALIAELEHEIKSGASVDFVVSRGEYLCARLMAAHLSAAFVDTADCIKFNN</sequence>
<accession>A0A0F9CSU4</accession>
<evidence type="ECO:0000313" key="3">
    <source>
        <dbReference type="EMBL" id="KKL52259.1"/>
    </source>
</evidence>
<dbReference type="PANTHER" id="PTHR21499">
    <property type="entry name" value="ASPARTATE KINASE"/>
    <property type="match status" value="1"/>
</dbReference>
<protein>
    <recommendedName>
        <fullName evidence="2">Aspartate/glutamate/uridylate kinase domain-containing protein</fullName>
    </recommendedName>
</protein>
<comment type="caution">
    <text evidence="3">The sequence shown here is derived from an EMBL/GenBank/DDBJ whole genome shotgun (WGS) entry which is preliminary data.</text>
</comment>
<proteinExistence type="inferred from homology"/>
<gene>
    <name evidence="3" type="ORF">LCGC14_2287300</name>
</gene>
<dbReference type="Pfam" id="PF00696">
    <property type="entry name" value="AA_kinase"/>
    <property type="match status" value="1"/>
</dbReference>
<evidence type="ECO:0000256" key="1">
    <source>
        <dbReference type="ARBA" id="ARBA00010122"/>
    </source>
</evidence>
<organism evidence="3">
    <name type="scientific">marine sediment metagenome</name>
    <dbReference type="NCBI Taxonomy" id="412755"/>
    <lineage>
        <taxon>unclassified sequences</taxon>
        <taxon>metagenomes</taxon>
        <taxon>ecological metagenomes</taxon>
    </lineage>
</organism>
<dbReference type="Gene3D" id="3.40.1160.10">
    <property type="entry name" value="Acetylglutamate kinase-like"/>
    <property type="match status" value="1"/>
</dbReference>
<dbReference type="PROSITE" id="PS00324">
    <property type="entry name" value="ASPARTOKINASE"/>
    <property type="match status" value="1"/>
</dbReference>
<feature type="non-terminal residue" evidence="3">
    <location>
        <position position="141"/>
    </location>
</feature>
<name>A0A0F9CSU4_9ZZZZ</name>
<dbReference type="SUPFAM" id="SSF53633">
    <property type="entry name" value="Carbamate kinase-like"/>
    <property type="match status" value="1"/>
</dbReference>
<dbReference type="GO" id="GO:0009090">
    <property type="term" value="P:homoserine biosynthetic process"/>
    <property type="evidence" value="ECO:0007669"/>
    <property type="project" value="TreeGrafter"/>
</dbReference>
<reference evidence="3" key="1">
    <citation type="journal article" date="2015" name="Nature">
        <title>Complex archaea that bridge the gap between prokaryotes and eukaryotes.</title>
        <authorList>
            <person name="Spang A."/>
            <person name="Saw J.H."/>
            <person name="Jorgensen S.L."/>
            <person name="Zaremba-Niedzwiedzka K."/>
            <person name="Martijn J."/>
            <person name="Lind A.E."/>
            <person name="van Eijk R."/>
            <person name="Schleper C."/>
            <person name="Guy L."/>
            <person name="Ettema T.J."/>
        </authorList>
    </citation>
    <scope>NUCLEOTIDE SEQUENCE</scope>
</reference>
<comment type="similarity">
    <text evidence="1">Belongs to the aspartokinase family.</text>
</comment>
<evidence type="ECO:0000259" key="2">
    <source>
        <dbReference type="Pfam" id="PF00696"/>
    </source>
</evidence>
<dbReference type="PANTHER" id="PTHR21499:SF59">
    <property type="entry name" value="ASPARTOKINASE"/>
    <property type="match status" value="1"/>
</dbReference>
<dbReference type="AlphaFoldDB" id="A0A0F9CSU4"/>
<dbReference type="GO" id="GO:0009089">
    <property type="term" value="P:lysine biosynthetic process via diaminopimelate"/>
    <property type="evidence" value="ECO:0007669"/>
    <property type="project" value="TreeGrafter"/>
</dbReference>
<feature type="domain" description="Aspartate/glutamate/uridylate kinase" evidence="2">
    <location>
        <begin position="2"/>
        <end position="137"/>
    </location>
</feature>
<dbReference type="InterPro" id="IPR001048">
    <property type="entry name" value="Asp/Glu/Uridylate_kinase"/>
</dbReference>
<dbReference type="InterPro" id="IPR036393">
    <property type="entry name" value="AceGlu_kinase-like_sf"/>
</dbReference>